<evidence type="ECO:0000259" key="1">
    <source>
        <dbReference type="PROSITE" id="PS51340"/>
    </source>
</evidence>
<name>A0ABS2Q303_9BACL</name>
<dbReference type="Proteomes" id="UP000808914">
    <property type="component" value="Unassembled WGS sequence"/>
</dbReference>
<reference evidence="2 3" key="1">
    <citation type="submission" date="2021-01" db="EMBL/GenBank/DDBJ databases">
        <title>Genomic Encyclopedia of Type Strains, Phase IV (KMG-IV): sequencing the most valuable type-strain genomes for metagenomic binning, comparative biology and taxonomic classification.</title>
        <authorList>
            <person name="Goeker M."/>
        </authorList>
    </citation>
    <scope>NUCLEOTIDE SEQUENCE [LARGE SCALE GENOMIC DNA]</scope>
    <source>
        <strain evidence="2 3">DSM 28236</strain>
    </source>
</reference>
<sequence length="220" mass="24960">MSNRNIQLINLSIGRPKMMTYADSKQMETGICKKTVNEAFLSKEGFKGDGVANLKHHGGPDRAVCIYPYEHYSLWEKAFNVQLPPSAFGENLTVANMLERDVCIGDTYQVGDAVIQVTQGRMPCSTISKRMNLPSLLDRIIEEGYTGYLCRVIEEGTVRRDSSIRLLKRHSKQVTVLFANQIYFHSQNDIEGMKKIIAVEALASVWRQKLLKRIEKLSVF</sequence>
<dbReference type="Pfam" id="PF03473">
    <property type="entry name" value="MOSC"/>
    <property type="match status" value="1"/>
</dbReference>
<evidence type="ECO:0000313" key="2">
    <source>
        <dbReference type="EMBL" id="MBM7646200.1"/>
    </source>
</evidence>
<dbReference type="InterPro" id="IPR011037">
    <property type="entry name" value="Pyrv_Knase-like_insert_dom_sf"/>
</dbReference>
<keyword evidence="3" id="KW-1185">Reference proteome</keyword>
<evidence type="ECO:0000313" key="3">
    <source>
        <dbReference type="Proteomes" id="UP000808914"/>
    </source>
</evidence>
<comment type="caution">
    <text evidence="2">The sequence shown here is derived from an EMBL/GenBank/DDBJ whole genome shotgun (WGS) entry which is preliminary data.</text>
</comment>
<gene>
    <name evidence="2" type="ORF">JOD45_002426</name>
</gene>
<dbReference type="Pfam" id="PF03475">
    <property type="entry name" value="YiiM_3-alpha"/>
    <property type="match status" value="1"/>
</dbReference>
<dbReference type="PANTHER" id="PTHR30212">
    <property type="entry name" value="PROTEIN YIIM"/>
    <property type="match status" value="1"/>
</dbReference>
<dbReference type="InterPro" id="IPR005163">
    <property type="entry name" value="Tri_helical_YiiM-like"/>
</dbReference>
<protein>
    <submittedName>
        <fullName evidence="2">MOSC domain-containing protein YiiM</fullName>
    </submittedName>
</protein>
<proteinExistence type="predicted"/>
<dbReference type="RefSeq" id="WP_205004097.1">
    <property type="nucleotide sequence ID" value="NZ_JAFBER010000017.1"/>
</dbReference>
<organism evidence="2 3">
    <name type="scientific">Scopulibacillus daqui</name>
    <dbReference type="NCBI Taxonomy" id="1469162"/>
    <lineage>
        <taxon>Bacteria</taxon>
        <taxon>Bacillati</taxon>
        <taxon>Bacillota</taxon>
        <taxon>Bacilli</taxon>
        <taxon>Bacillales</taxon>
        <taxon>Sporolactobacillaceae</taxon>
        <taxon>Scopulibacillus</taxon>
    </lineage>
</organism>
<dbReference type="SUPFAM" id="SSF50800">
    <property type="entry name" value="PK beta-barrel domain-like"/>
    <property type="match status" value="1"/>
</dbReference>
<dbReference type="PANTHER" id="PTHR30212:SF2">
    <property type="entry name" value="PROTEIN YIIM"/>
    <property type="match status" value="1"/>
</dbReference>
<dbReference type="EMBL" id="JAFBER010000017">
    <property type="protein sequence ID" value="MBM7646200.1"/>
    <property type="molecule type" value="Genomic_DNA"/>
</dbReference>
<dbReference type="InterPro" id="IPR052353">
    <property type="entry name" value="Benzoxazolinone_Detox_Enz"/>
</dbReference>
<feature type="domain" description="MOSC" evidence="1">
    <location>
        <begin position="33"/>
        <end position="167"/>
    </location>
</feature>
<accession>A0ABS2Q303</accession>
<dbReference type="Gene3D" id="2.40.33.20">
    <property type="entry name" value="PK beta-barrel domain-like"/>
    <property type="match status" value="1"/>
</dbReference>
<dbReference type="InterPro" id="IPR005302">
    <property type="entry name" value="MoCF_Sase_C"/>
</dbReference>
<dbReference type="PROSITE" id="PS51340">
    <property type="entry name" value="MOSC"/>
    <property type="match status" value="1"/>
</dbReference>